<accession>A0AAD1VU46</accession>
<evidence type="ECO:0000313" key="3">
    <source>
        <dbReference type="Proteomes" id="UP001295444"/>
    </source>
</evidence>
<feature type="region of interest" description="Disordered" evidence="1">
    <location>
        <begin position="134"/>
        <end position="154"/>
    </location>
</feature>
<evidence type="ECO:0000256" key="1">
    <source>
        <dbReference type="SAM" id="MobiDB-lite"/>
    </source>
</evidence>
<name>A0AAD1VU46_PELCU</name>
<protein>
    <submittedName>
        <fullName evidence="2">Tubby-related 4</fullName>
    </submittedName>
</protein>
<feature type="compositionally biased region" description="Basic and acidic residues" evidence="1">
    <location>
        <begin position="139"/>
        <end position="154"/>
    </location>
</feature>
<sequence length="154" mass="17747">MDCHGRMLAHVLLHESDGILSMSWNYPSFLVEDSSESDTDSDDYSPPQDGPAAYSIPMENIKPLLTVGFSSGDISLMNNYDDLSPTIIRSGLKDTHLFYKWNKLNLDNLYVVTHKWKRWWPRGKVSSNMRMFYKPQKHQNGDKCHSNQDRIHAA</sequence>
<evidence type="ECO:0000313" key="2">
    <source>
        <dbReference type="EMBL" id="CAH2251522.1"/>
    </source>
</evidence>
<keyword evidence="3" id="KW-1185">Reference proteome</keyword>
<proteinExistence type="predicted"/>
<dbReference type="EMBL" id="OW240913">
    <property type="protein sequence ID" value="CAH2251522.1"/>
    <property type="molecule type" value="Genomic_DNA"/>
</dbReference>
<gene>
    <name evidence="2" type="ORF">PECUL_23A008992</name>
</gene>
<feature type="region of interest" description="Disordered" evidence="1">
    <location>
        <begin position="33"/>
        <end position="52"/>
    </location>
</feature>
<dbReference type="AlphaFoldDB" id="A0AAD1VU46"/>
<organism evidence="2 3">
    <name type="scientific">Pelobates cultripes</name>
    <name type="common">Western spadefoot toad</name>
    <dbReference type="NCBI Taxonomy" id="61616"/>
    <lineage>
        <taxon>Eukaryota</taxon>
        <taxon>Metazoa</taxon>
        <taxon>Chordata</taxon>
        <taxon>Craniata</taxon>
        <taxon>Vertebrata</taxon>
        <taxon>Euteleostomi</taxon>
        <taxon>Amphibia</taxon>
        <taxon>Batrachia</taxon>
        <taxon>Anura</taxon>
        <taxon>Pelobatoidea</taxon>
        <taxon>Pelobatidae</taxon>
        <taxon>Pelobates</taxon>
    </lineage>
</organism>
<dbReference type="Proteomes" id="UP001295444">
    <property type="component" value="Chromosome 02"/>
</dbReference>
<reference evidence="2" key="1">
    <citation type="submission" date="2022-03" db="EMBL/GenBank/DDBJ databases">
        <authorList>
            <person name="Alioto T."/>
            <person name="Alioto T."/>
            <person name="Gomez Garrido J."/>
        </authorList>
    </citation>
    <scope>NUCLEOTIDE SEQUENCE</scope>
</reference>
<feature type="compositionally biased region" description="Acidic residues" evidence="1">
    <location>
        <begin position="33"/>
        <end position="43"/>
    </location>
</feature>